<protein>
    <recommendedName>
        <fullName evidence="3">YokE-like PH domain-containing protein</fullName>
    </recommendedName>
</protein>
<dbReference type="AlphaFoldDB" id="A0A1G1WBG5"/>
<sequence>MSKFEPLDPLQAKKLEQEAIKKFSHTSEEISHPHAEKLPGSKVLGHFKAVFPFDLFPDELIVEEKRVIWINRFFFATCQVVSIMASDISKVEAAHGPFFGHIHIGNIVGEPEITIERLSRKATVEAKSLIEGLMLTARGGVKLKERYEDKQRRLEEIGKIRF</sequence>
<evidence type="ECO:0000313" key="1">
    <source>
        <dbReference type="EMBL" id="OGY25019.1"/>
    </source>
</evidence>
<proteinExistence type="predicted"/>
<name>A0A1G1WBG5_9BACT</name>
<organism evidence="1 2">
    <name type="scientific">Candidatus Woykebacteria bacterium RBG_13_40_7b</name>
    <dbReference type="NCBI Taxonomy" id="1802594"/>
    <lineage>
        <taxon>Bacteria</taxon>
        <taxon>Candidatus Woykeibacteriota</taxon>
    </lineage>
</organism>
<comment type="caution">
    <text evidence="1">The sequence shown here is derived from an EMBL/GenBank/DDBJ whole genome shotgun (WGS) entry which is preliminary data.</text>
</comment>
<accession>A0A1G1WBG5</accession>
<dbReference type="EMBL" id="MHCQ01000004">
    <property type="protein sequence ID" value="OGY25019.1"/>
    <property type="molecule type" value="Genomic_DNA"/>
</dbReference>
<evidence type="ECO:0008006" key="3">
    <source>
        <dbReference type="Google" id="ProtNLM"/>
    </source>
</evidence>
<reference evidence="1 2" key="1">
    <citation type="journal article" date="2016" name="Nat. Commun.">
        <title>Thousands of microbial genomes shed light on interconnected biogeochemical processes in an aquifer system.</title>
        <authorList>
            <person name="Anantharaman K."/>
            <person name="Brown C.T."/>
            <person name="Hug L.A."/>
            <person name="Sharon I."/>
            <person name="Castelle C.J."/>
            <person name="Probst A.J."/>
            <person name="Thomas B.C."/>
            <person name="Singh A."/>
            <person name="Wilkins M.J."/>
            <person name="Karaoz U."/>
            <person name="Brodie E.L."/>
            <person name="Williams K.H."/>
            <person name="Hubbard S.S."/>
            <person name="Banfield J.F."/>
        </authorList>
    </citation>
    <scope>NUCLEOTIDE SEQUENCE [LARGE SCALE GENOMIC DNA]</scope>
</reference>
<dbReference type="Proteomes" id="UP000177103">
    <property type="component" value="Unassembled WGS sequence"/>
</dbReference>
<gene>
    <name evidence="1" type="ORF">A2Y57_02525</name>
</gene>
<evidence type="ECO:0000313" key="2">
    <source>
        <dbReference type="Proteomes" id="UP000177103"/>
    </source>
</evidence>